<proteinExistence type="predicted"/>
<name>A0A9P4W5I9_CURKU</name>
<protein>
    <submittedName>
        <fullName evidence="1">Uncharacterized protein</fullName>
    </submittedName>
</protein>
<evidence type="ECO:0000313" key="2">
    <source>
        <dbReference type="Proteomes" id="UP000801428"/>
    </source>
</evidence>
<organism evidence="1 2">
    <name type="scientific">Curvularia kusanoi</name>
    <name type="common">Cochliobolus kusanoi</name>
    <dbReference type="NCBI Taxonomy" id="90978"/>
    <lineage>
        <taxon>Eukaryota</taxon>
        <taxon>Fungi</taxon>
        <taxon>Dikarya</taxon>
        <taxon>Ascomycota</taxon>
        <taxon>Pezizomycotina</taxon>
        <taxon>Dothideomycetes</taxon>
        <taxon>Pleosporomycetidae</taxon>
        <taxon>Pleosporales</taxon>
        <taxon>Pleosporineae</taxon>
        <taxon>Pleosporaceae</taxon>
        <taxon>Curvularia</taxon>
    </lineage>
</organism>
<gene>
    <name evidence="1" type="ORF">E8E13_002040</name>
</gene>
<reference evidence="1" key="1">
    <citation type="submission" date="2019-04" db="EMBL/GenBank/DDBJ databases">
        <title>Sequencing of skin fungus with MAO and IRED activity.</title>
        <authorList>
            <person name="Marsaioli A.J."/>
            <person name="Bonatto J.M.C."/>
            <person name="Reis Junior O."/>
        </authorList>
    </citation>
    <scope>NUCLEOTIDE SEQUENCE</scope>
    <source>
        <strain evidence="1">30M1</strain>
    </source>
</reference>
<evidence type="ECO:0000313" key="1">
    <source>
        <dbReference type="EMBL" id="KAF2993882.1"/>
    </source>
</evidence>
<comment type="caution">
    <text evidence="1">The sequence shown here is derived from an EMBL/GenBank/DDBJ whole genome shotgun (WGS) entry which is preliminary data.</text>
</comment>
<dbReference type="Proteomes" id="UP000801428">
    <property type="component" value="Unassembled WGS sequence"/>
</dbReference>
<dbReference type="EMBL" id="SWKU01000046">
    <property type="protein sequence ID" value="KAF2993882.1"/>
    <property type="molecule type" value="Genomic_DNA"/>
</dbReference>
<keyword evidence="2" id="KW-1185">Reference proteome</keyword>
<dbReference type="AlphaFoldDB" id="A0A9P4W5I9"/>
<accession>A0A9P4W5I9</accession>
<sequence>MLLDYPTSVIGRATTRPHWRCEAGTLSGDAEKQSWLKVFAVCKQIRDEAADLMQRTATFHLSDLDVLRHFSEHAAVSPTKPYLAAFLFQRASRIVISPTFPPAIYRALEQTEDTAISKPDTNVIANTWRTIGSDLAGLPNLAKVTLWFDHDEPFRWAFINEKALLSTLAHSICGSNVDFHVYLPHLHPDYEDAGKHFTDLIHAPFILTRRTRQWYDQGESCKNVNTETRKKDLADSFEMFKFGAELLENSLSAELERNERGYWKAGMYLKDIAADMRAIFGLDAAVSYNV</sequence>